<reference evidence="2" key="2">
    <citation type="journal article" date="2024" name="Plant">
        <title>Genomic evolution and insights into agronomic trait innovations of Sesamum species.</title>
        <authorList>
            <person name="Miao H."/>
            <person name="Wang L."/>
            <person name="Qu L."/>
            <person name="Liu H."/>
            <person name="Sun Y."/>
            <person name="Le M."/>
            <person name="Wang Q."/>
            <person name="Wei S."/>
            <person name="Zheng Y."/>
            <person name="Lin W."/>
            <person name="Duan Y."/>
            <person name="Cao H."/>
            <person name="Xiong S."/>
            <person name="Wang X."/>
            <person name="Wei L."/>
            <person name="Li C."/>
            <person name="Ma Q."/>
            <person name="Ju M."/>
            <person name="Zhao R."/>
            <person name="Li G."/>
            <person name="Mu C."/>
            <person name="Tian Q."/>
            <person name="Mei H."/>
            <person name="Zhang T."/>
            <person name="Gao T."/>
            <person name="Zhang H."/>
        </authorList>
    </citation>
    <scope>NUCLEOTIDE SEQUENCE</scope>
    <source>
        <strain evidence="2">G02</strain>
    </source>
</reference>
<comment type="caution">
    <text evidence="2">The sequence shown here is derived from an EMBL/GenBank/DDBJ whole genome shotgun (WGS) entry which is preliminary data.</text>
</comment>
<feature type="domain" description="DUF4216" evidence="1">
    <location>
        <begin position="248"/>
        <end position="290"/>
    </location>
</feature>
<accession>A0AAW2L4S8</accession>
<proteinExistence type="predicted"/>
<dbReference type="Pfam" id="PF02992">
    <property type="entry name" value="Transposase_21"/>
    <property type="match status" value="1"/>
</dbReference>
<protein>
    <recommendedName>
        <fullName evidence="1">DUF4216 domain-containing protein</fullName>
    </recommendedName>
</protein>
<gene>
    <name evidence="2" type="ORF">Sradi_5724400</name>
</gene>
<dbReference type="AlphaFoldDB" id="A0AAW2L4S8"/>
<evidence type="ECO:0000313" key="2">
    <source>
        <dbReference type="EMBL" id="KAL0313251.1"/>
    </source>
</evidence>
<name>A0AAW2L4S8_SESRA</name>
<dbReference type="Pfam" id="PF13952">
    <property type="entry name" value="DUF4216"/>
    <property type="match status" value="1"/>
</dbReference>
<dbReference type="InterPro" id="IPR004242">
    <property type="entry name" value="Transposase_21"/>
</dbReference>
<dbReference type="EMBL" id="JACGWJ010000026">
    <property type="protein sequence ID" value="KAL0313251.1"/>
    <property type="molecule type" value="Genomic_DNA"/>
</dbReference>
<dbReference type="InterPro" id="IPR025312">
    <property type="entry name" value="DUF4216"/>
</dbReference>
<organism evidence="2">
    <name type="scientific">Sesamum radiatum</name>
    <name type="common">Black benniseed</name>
    <dbReference type="NCBI Taxonomy" id="300843"/>
    <lineage>
        <taxon>Eukaryota</taxon>
        <taxon>Viridiplantae</taxon>
        <taxon>Streptophyta</taxon>
        <taxon>Embryophyta</taxon>
        <taxon>Tracheophyta</taxon>
        <taxon>Spermatophyta</taxon>
        <taxon>Magnoliopsida</taxon>
        <taxon>eudicotyledons</taxon>
        <taxon>Gunneridae</taxon>
        <taxon>Pentapetalae</taxon>
        <taxon>asterids</taxon>
        <taxon>lamiids</taxon>
        <taxon>Lamiales</taxon>
        <taxon>Pedaliaceae</taxon>
        <taxon>Sesamum</taxon>
    </lineage>
</organism>
<evidence type="ECO:0000259" key="1">
    <source>
        <dbReference type="Pfam" id="PF13952"/>
    </source>
</evidence>
<dbReference type="PANTHER" id="PTHR10775:SF193">
    <property type="entry name" value="DUF4216 DOMAIN-CONTAINING PROTEIN"/>
    <property type="match status" value="1"/>
</dbReference>
<sequence length="295" mass="34786">MRNRAKDETFTMHAALMWTVNDLPAYGMASEWITASITGCPACMKDTLAFYLQNGRKRATLTATDSFSPWIIPIVGIRKHSLRIEQRESIFNTMMDIKGKMKDNLNARKNLKIICIGLELEGDERSSNVMPKAVYTLTKEHKRRIREWITHLKFSNAYASNLVRCVDMKELRLNGMKSHDYIDMYVNRSFLNELYEKYHLKDPVIEELVNTQFKDWFKRRVKTDLNYTDNDLLKLHYWGHTAEVDPLRGMKVHPHYHLVDVNFKVYQKNEPFILAQQAGQVYYTKYPSMKRDKMD</sequence>
<dbReference type="PANTHER" id="PTHR10775">
    <property type="entry name" value="OS08G0208400 PROTEIN"/>
    <property type="match status" value="1"/>
</dbReference>
<reference evidence="2" key="1">
    <citation type="submission" date="2020-06" db="EMBL/GenBank/DDBJ databases">
        <authorList>
            <person name="Li T."/>
            <person name="Hu X."/>
            <person name="Zhang T."/>
            <person name="Song X."/>
            <person name="Zhang H."/>
            <person name="Dai N."/>
            <person name="Sheng W."/>
            <person name="Hou X."/>
            <person name="Wei L."/>
        </authorList>
    </citation>
    <scope>NUCLEOTIDE SEQUENCE</scope>
    <source>
        <strain evidence="2">G02</strain>
        <tissue evidence="2">Leaf</tissue>
    </source>
</reference>